<evidence type="ECO:0000313" key="4">
    <source>
        <dbReference type="EMBL" id="MBW8640301.1"/>
    </source>
</evidence>
<dbReference type="PROSITE" id="PS51208">
    <property type="entry name" value="AUTOTRANSPORTER"/>
    <property type="match status" value="1"/>
</dbReference>
<feature type="compositionally biased region" description="Gly residues" evidence="1">
    <location>
        <begin position="496"/>
        <end position="517"/>
    </location>
</feature>
<dbReference type="RefSeq" id="WP_258571340.1">
    <property type="nucleotide sequence ID" value="NZ_JAICBX010000005.1"/>
</dbReference>
<name>A0AAE2ZQI7_9HYPH</name>
<feature type="signal peptide" evidence="2">
    <location>
        <begin position="1"/>
        <end position="34"/>
    </location>
</feature>
<dbReference type="Pfam" id="PF03797">
    <property type="entry name" value="Autotransporter"/>
    <property type="match status" value="1"/>
</dbReference>
<dbReference type="InterPro" id="IPR005546">
    <property type="entry name" value="Autotransporte_beta"/>
</dbReference>
<organism evidence="4 5">
    <name type="scientific">Flavimaribacter sediminis</name>
    <dbReference type="NCBI Taxonomy" id="2865987"/>
    <lineage>
        <taxon>Bacteria</taxon>
        <taxon>Pseudomonadati</taxon>
        <taxon>Pseudomonadota</taxon>
        <taxon>Alphaproteobacteria</taxon>
        <taxon>Hyphomicrobiales</taxon>
        <taxon>Rhizobiaceae</taxon>
        <taxon>Flavimaribacter</taxon>
    </lineage>
</organism>
<dbReference type="AlphaFoldDB" id="A0AAE2ZQI7"/>
<dbReference type="Gene3D" id="2.40.128.130">
    <property type="entry name" value="Autotransporter beta-domain"/>
    <property type="match status" value="1"/>
</dbReference>
<accession>A0AAE2ZQI7</accession>
<comment type="caution">
    <text evidence="4">The sequence shown here is derived from an EMBL/GenBank/DDBJ whole genome shotgun (WGS) entry which is preliminary data.</text>
</comment>
<dbReference type="EMBL" id="JAICBX010000005">
    <property type="protein sequence ID" value="MBW8640301.1"/>
    <property type="molecule type" value="Genomic_DNA"/>
</dbReference>
<dbReference type="SUPFAM" id="SSF103515">
    <property type="entry name" value="Autotransporter"/>
    <property type="match status" value="1"/>
</dbReference>
<proteinExistence type="predicted"/>
<feature type="region of interest" description="Disordered" evidence="1">
    <location>
        <begin position="131"/>
        <end position="155"/>
    </location>
</feature>
<dbReference type="SMART" id="SM00869">
    <property type="entry name" value="Autotransporter"/>
    <property type="match status" value="1"/>
</dbReference>
<evidence type="ECO:0000313" key="5">
    <source>
        <dbReference type="Proteomes" id="UP001196509"/>
    </source>
</evidence>
<gene>
    <name evidence="4" type="ORF">K1W69_24120</name>
</gene>
<reference evidence="4" key="1">
    <citation type="submission" date="2021-08" db="EMBL/GenBank/DDBJ databases">
        <title>Hoeflea bacterium WL0058 sp. nov., isolated from the sediment.</title>
        <authorList>
            <person name="Wang L."/>
            <person name="Zhang D."/>
        </authorList>
    </citation>
    <scope>NUCLEOTIDE SEQUENCE</scope>
    <source>
        <strain evidence="4">WL0058</strain>
    </source>
</reference>
<feature type="domain" description="Autotransporter" evidence="3">
    <location>
        <begin position="982"/>
        <end position="1259"/>
    </location>
</feature>
<feature type="region of interest" description="Disordered" evidence="1">
    <location>
        <begin position="77"/>
        <end position="106"/>
    </location>
</feature>
<evidence type="ECO:0000256" key="1">
    <source>
        <dbReference type="SAM" id="MobiDB-lite"/>
    </source>
</evidence>
<feature type="chain" id="PRO_5041900518" evidence="2">
    <location>
        <begin position="35"/>
        <end position="1259"/>
    </location>
</feature>
<evidence type="ECO:0000259" key="3">
    <source>
        <dbReference type="PROSITE" id="PS51208"/>
    </source>
</evidence>
<protein>
    <submittedName>
        <fullName evidence="4">Autotransporter outer membrane beta-barrel domain-containing protein</fullName>
    </submittedName>
</protein>
<feature type="region of interest" description="Disordered" evidence="1">
    <location>
        <begin position="371"/>
        <end position="407"/>
    </location>
</feature>
<keyword evidence="5" id="KW-1185">Reference proteome</keyword>
<evidence type="ECO:0000256" key="2">
    <source>
        <dbReference type="SAM" id="SignalP"/>
    </source>
</evidence>
<keyword evidence="2" id="KW-0732">Signal</keyword>
<dbReference type="InterPro" id="IPR036709">
    <property type="entry name" value="Autotransporte_beta_dom_sf"/>
</dbReference>
<sequence>MIKSKSDLMKAIAAVSIGFAATAVLAMMSSIAWAACTQDGTTVTCVGSDLGPIEYSDDDDVYKIIVEDLTGDVRGSFGTPLSLTGDGTDGTTDGEDGSDGSSATVTFDGANGSESYGITISTGSSVVVTSTGGDGYEGETVSGRHATGGDAGIGGQGRTATFSMSGGFISQSEGDIGIKVSSTGGAGGKGGEAEYTGSSSNDSALYGAAGGIGGNAGIAALALSDLSNLDGSYGVDISGVTTGISVTSTGGEGGKGGESRCNAVYSACSSYSGAGGVGGLARNASVTVIDTDISVTNFSGAGIEVLSMGGDGGKGGLAKAVDELNKVRNSPANGYGEGGAGGDASFATFQITNATVLITDDNAEAIHGVHVSGTGGDGGNGNDSYSNDYGKHPGWGNGGDGGGSSSSEINLTGSKLSVSLSADAAIGIFVSSMGGDGGSEGSKDGDWISVPDTGANGGFGGDAGAVSALMDSTSSISVMMSGTGGSMGALSLLSQGGDGGDGGSGGDYGDGVGGAGGDGDKVTGRLTTVDATTSGVNNYGIYLASLGGDGGTGAANDGVGGAAGTIDVSITSATVTTSGEGSHGIFAFSQGGAGGDSSSGGSGGNADWITLDIGGGKIEVMGDDAYGIAAVSNAGSAGSGDRGNTAGSVTLTVGADVTVTGSNAVGLYAKSTGGSGNGVIDITVDSDTIISALDDATAAISIVSGSNNTLTNDGVIITDDLANSSIYALKASGAALSVVNNGIFSGAVDFATGHTNSFTNSIGGILEVGSTFDVGSDGSLVNNGALSPGGFGSVQETTITGVFTQGSDGTYMVDLNGKSADRLVLKTTNALLDGAVSVNVVSSPSSSGSALIVQSDVGLMEDSGLTVGDTAAMDFSLDHNNGYYVWLDWSVDMTDSVLLGSASNNQSSVAGHLQQVLESGEGGLGEELTTLLKIVDEDDYIDALDTFASQIASDIQLTSLFSAQRFSDALLSCSVRDGVYRFIDEDQCAWMRAGGSGMERSSSSANRPFTQTAWQFEGGGQFALQDDWFIGTGFSIGTQSLSVDDIADSDGHYYQGGVVAKHTMGNTLLSASLTGGYGDFDITRYLYSSDFAQGNETLWTFSGQISASHAFVRGDWYLKPRVDIGFDHVNMNGFTESGAGGASLTINDNAQTYYSIQPSIEIGGEIAAANGVLFRPSVSVGLTQFLGDAAPSTTASFSDTPSGIAPFTIGSEFDKTYFDVTAGFEVLATDRLALSAEGFGQFSDSITSYGGAAKLAVRF</sequence>
<dbReference type="Proteomes" id="UP001196509">
    <property type="component" value="Unassembled WGS sequence"/>
</dbReference>
<feature type="region of interest" description="Disordered" evidence="1">
    <location>
        <begin position="492"/>
        <end position="520"/>
    </location>
</feature>
<feature type="compositionally biased region" description="Low complexity" evidence="1">
    <location>
        <begin position="78"/>
        <end position="91"/>
    </location>
</feature>
<feature type="compositionally biased region" description="Gly residues" evidence="1">
    <location>
        <begin position="393"/>
        <end position="404"/>
    </location>
</feature>